<keyword evidence="2" id="KW-1185">Reference proteome</keyword>
<gene>
    <name evidence="1" type="ORF">CVE23_04155</name>
</gene>
<dbReference type="EMBL" id="CP025003">
    <property type="protein sequence ID" value="ATZ93241.1"/>
    <property type="molecule type" value="Genomic_DNA"/>
</dbReference>
<name>A0A2K8QIE6_9GAMM</name>
<sequence length="66" mass="6809">MWWPLAGPLTAGSLRTAGNGYAGQARPATIRLAGHDGVCGGEAVPRAKQETGLTAIIPASAIRRLR</sequence>
<accession>A0A2K8QIE6</accession>
<dbReference type="GeneID" id="66563535"/>
<dbReference type="AlphaFoldDB" id="A0A2K8QIE6"/>
<protein>
    <submittedName>
        <fullName evidence="1">Uncharacterized protein</fullName>
    </submittedName>
</protein>
<dbReference type="Proteomes" id="UP000231901">
    <property type="component" value="Chromosome"/>
</dbReference>
<dbReference type="RefSeq" id="WP_100848961.1">
    <property type="nucleotide sequence ID" value="NZ_BMJF01000003.1"/>
</dbReference>
<proteinExistence type="predicted"/>
<evidence type="ECO:0000313" key="1">
    <source>
        <dbReference type="EMBL" id="ATZ93241.1"/>
    </source>
</evidence>
<evidence type="ECO:0000313" key="2">
    <source>
        <dbReference type="Proteomes" id="UP000231901"/>
    </source>
</evidence>
<dbReference type="KEGG" id="dfn:CVE23_04155"/>
<organism evidence="1 2">
    <name type="scientific">Dickeya fangzhongdai</name>
    <dbReference type="NCBI Taxonomy" id="1778540"/>
    <lineage>
        <taxon>Bacteria</taxon>
        <taxon>Pseudomonadati</taxon>
        <taxon>Pseudomonadota</taxon>
        <taxon>Gammaproteobacteria</taxon>
        <taxon>Enterobacterales</taxon>
        <taxon>Pectobacteriaceae</taxon>
        <taxon>Dickeya</taxon>
    </lineage>
</organism>
<reference evidence="2" key="1">
    <citation type="journal article" date="2018" name="Genome Announc.">
        <title>Complete genome sequence of a Dickeya fangzhongdai type strain causing bleeding canker of pear tree trunks.</title>
        <authorList>
            <person name="Zhao Y."/>
            <person name="Tian Y."/>
            <person name="Li X."/>
            <person name="Hu B."/>
        </authorList>
    </citation>
    <scope>NUCLEOTIDE SEQUENCE [LARGE SCALE GENOMIC DNA]</scope>
    <source>
        <strain evidence="2">DSM 101947</strain>
    </source>
</reference>